<dbReference type="KEGG" id="pfy:PFICI_10441"/>
<protein>
    <submittedName>
        <fullName evidence="3">Uncharacterized protein</fullName>
    </submittedName>
</protein>
<dbReference type="OrthoDB" id="7464126at2759"/>
<sequence length="529" mass="59914">MVCGHVIEGVTTEHKFTKHPDASKMQVVRLQRASTVSGQHFSSYAIFNDEDNQSIRTSRLNTADFSTLAATSSLLSVVGFIIQFVGLRALHWSATIIQLGITIIMTGIRAWVRRGLASDPKTNVTLDGHEMAWLTLHILPKDRYTRRHPRRSSEREEPKPTSDAPAPDSETDVTPLQNSRGSLEVAEATSQGDPELERQQQFWDIPFDKTFQSAEQIIWEPIMGYDSYRETAWNVVEFTEKQTLSEISVGLGTKTEHLYTFQQLFRPLQFDNFLHVEPYDRYEAAADGALELYQQIANIMPASNAVVSAANSLATVVERVMKIVCDVKAIEWKTKDIPIAETNADKDSSDWIASGNRLSDDIYWGVTISTRMPSEETARTSKLYFRTKRVNEDPNASIARIGTVPNVSTAKTGTFRWQFQDRESIIGVLSLWLYSMARRQSSIEKFNEFLVRVRKERFNYVESGRIGRIVATNSLGDFSDVWHPLSKWLGVPITELPLPNGQNRVQSLISETRSDMTWFLGMFLSPMAE</sequence>
<feature type="compositionally biased region" description="Basic and acidic residues" evidence="1">
    <location>
        <begin position="151"/>
        <end position="160"/>
    </location>
</feature>
<feature type="region of interest" description="Disordered" evidence="1">
    <location>
        <begin position="145"/>
        <end position="196"/>
    </location>
</feature>
<reference evidence="4" key="1">
    <citation type="journal article" date="2015" name="BMC Genomics">
        <title>Genomic and transcriptomic analysis of the endophytic fungus Pestalotiopsis fici reveals its lifestyle and high potential for synthesis of natural products.</title>
        <authorList>
            <person name="Wang X."/>
            <person name="Zhang X."/>
            <person name="Liu L."/>
            <person name="Xiang M."/>
            <person name="Wang W."/>
            <person name="Sun X."/>
            <person name="Che Y."/>
            <person name="Guo L."/>
            <person name="Liu G."/>
            <person name="Guo L."/>
            <person name="Wang C."/>
            <person name="Yin W.B."/>
            <person name="Stadler M."/>
            <person name="Zhang X."/>
            <person name="Liu X."/>
        </authorList>
    </citation>
    <scope>NUCLEOTIDE SEQUENCE [LARGE SCALE GENOMIC DNA]</scope>
    <source>
        <strain evidence="4">W106-1 / CGMCC3.15140</strain>
    </source>
</reference>
<evidence type="ECO:0000256" key="2">
    <source>
        <dbReference type="SAM" id="Phobius"/>
    </source>
</evidence>
<gene>
    <name evidence="3" type="ORF">PFICI_10441</name>
</gene>
<dbReference type="InParanoid" id="W3WX57"/>
<dbReference type="HOGENOM" id="CLU_514931_0_0_1"/>
<dbReference type="Proteomes" id="UP000030651">
    <property type="component" value="Unassembled WGS sequence"/>
</dbReference>
<dbReference type="RefSeq" id="XP_007837213.1">
    <property type="nucleotide sequence ID" value="XM_007839022.1"/>
</dbReference>
<keyword evidence="2" id="KW-0472">Membrane</keyword>
<dbReference type="EMBL" id="KI912115">
    <property type="protein sequence ID" value="ETS78379.1"/>
    <property type="molecule type" value="Genomic_DNA"/>
</dbReference>
<organism evidence="3 4">
    <name type="scientific">Pestalotiopsis fici (strain W106-1 / CGMCC3.15140)</name>
    <dbReference type="NCBI Taxonomy" id="1229662"/>
    <lineage>
        <taxon>Eukaryota</taxon>
        <taxon>Fungi</taxon>
        <taxon>Dikarya</taxon>
        <taxon>Ascomycota</taxon>
        <taxon>Pezizomycotina</taxon>
        <taxon>Sordariomycetes</taxon>
        <taxon>Xylariomycetidae</taxon>
        <taxon>Amphisphaeriales</taxon>
        <taxon>Sporocadaceae</taxon>
        <taxon>Pestalotiopsis</taxon>
    </lineage>
</organism>
<proteinExistence type="predicted"/>
<dbReference type="eggNOG" id="KOG4177">
    <property type="taxonomic scope" value="Eukaryota"/>
</dbReference>
<dbReference type="GeneID" id="19275454"/>
<evidence type="ECO:0000256" key="1">
    <source>
        <dbReference type="SAM" id="MobiDB-lite"/>
    </source>
</evidence>
<keyword evidence="2" id="KW-0812">Transmembrane</keyword>
<evidence type="ECO:0000313" key="3">
    <source>
        <dbReference type="EMBL" id="ETS78379.1"/>
    </source>
</evidence>
<accession>W3WX57</accession>
<keyword evidence="4" id="KW-1185">Reference proteome</keyword>
<dbReference type="AlphaFoldDB" id="W3WX57"/>
<name>W3WX57_PESFW</name>
<keyword evidence="2" id="KW-1133">Transmembrane helix</keyword>
<evidence type="ECO:0000313" key="4">
    <source>
        <dbReference type="Proteomes" id="UP000030651"/>
    </source>
</evidence>
<feature type="transmembrane region" description="Helical" evidence="2">
    <location>
        <begin position="65"/>
        <end position="86"/>
    </location>
</feature>
<feature type="compositionally biased region" description="Polar residues" evidence="1">
    <location>
        <begin position="172"/>
        <end position="181"/>
    </location>
</feature>